<evidence type="ECO:0000313" key="2">
    <source>
        <dbReference type="Proteomes" id="UP000092741"/>
    </source>
</evidence>
<accession>A0AAN0Y0T0</accession>
<dbReference type="EMBL" id="CP016345">
    <property type="protein sequence ID" value="ANQ11726.1"/>
    <property type="molecule type" value="Genomic_DNA"/>
</dbReference>
<sequence>MSETAFDFAGLKFQEHLNVFLVVFKYMNTLRTLQIILKIILSAFQIVKELDFLMKTIFKSTISNTLKDGIP</sequence>
<gene>
    <name evidence="1" type="ORF">BA890_02630</name>
</gene>
<name>A0AAN0Y0T0_VIBNA</name>
<proteinExistence type="predicted"/>
<keyword evidence="2" id="KW-1185">Reference proteome</keyword>
<organism evidence="1 2">
    <name type="scientific">Vibrio natriegens NBRC 15636 = ATCC 14048 = DSM 759</name>
    <dbReference type="NCBI Taxonomy" id="1219067"/>
    <lineage>
        <taxon>Bacteria</taxon>
        <taxon>Pseudomonadati</taxon>
        <taxon>Pseudomonadota</taxon>
        <taxon>Gammaproteobacteria</taxon>
        <taxon>Vibrionales</taxon>
        <taxon>Vibrionaceae</taxon>
        <taxon>Vibrio</taxon>
    </lineage>
</organism>
<protein>
    <submittedName>
        <fullName evidence="1">Uncharacterized protein</fullName>
    </submittedName>
</protein>
<reference evidence="1 2" key="1">
    <citation type="submission" date="2016-07" db="EMBL/GenBank/DDBJ databases">
        <title>Developing Vibrio natriegens as a novel, fast-growing host for biotechnology.</title>
        <authorList>
            <person name="Weinstock M.T."/>
            <person name="Hesek E.D."/>
            <person name="Wilson C.M."/>
            <person name="Gibson D.G."/>
        </authorList>
    </citation>
    <scope>NUCLEOTIDE SEQUENCE [LARGE SCALE GENOMIC DNA]</scope>
    <source>
        <strain evidence="1 2">ATCC 14048</strain>
    </source>
</reference>
<dbReference type="AlphaFoldDB" id="A0AAN0Y0T0"/>
<dbReference type="Proteomes" id="UP000092741">
    <property type="component" value="Chromosome 1"/>
</dbReference>
<evidence type="ECO:0000313" key="1">
    <source>
        <dbReference type="EMBL" id="ANQ11726.1"/>
    </source>
</evidence>